<dbReference type="FunFam" id="3.80.10.10:FF:000627">
    <property type="entry name" value="Probable leucine-rich repeat receptor-like protein kinase At2g33170"/>
    <property type="match status" value="1"/>
</dbReference>
<dbReference type="Proteomes" id="UP000017836">
    <property type="component" value="Unassembled WGS sequence"/>
</dbReference>
<dbReference type="Gramene" id="ERM97683">
    <property type="protein sequence ID" value="ERM97683"/>
    <property type="gene ID" value="AMTR_s00130p00117400"/>
</dbReference>
<dbReference type="Gene3D" id="3.30.200.20">
    <property type="entry name" value="Phosphorylase Kinase, domain 1"/>
    <property type="match status" value="1"/>
</dbReference>
<dbReference type="InterPro" id="IPR001245">
    <property type="entry name" value="Ser-Thr/Tyr_kinase_cat_dom"/>
</dbReference>
<evidence type="ECO:0000256" key="5">
    <source>
        <dbReference type="ARBA" id="ARBA00022989"/>
    </source>
</evidence>
<dbReference type="Gene3D" id="1.10.510.10">
    <property type="entry name" value="Transferase(Phosphotransferase) domain 1"/>
    <property type="match status" value="1"/>
</dbReference>
<comment type="subcellular location">
    <subcellularLocation>
        <location evidence="7">Endomembrane system</location>
        <topology evidence="7">Single-pass type I membrane protein</topology>
    </subcellularLocation>
</comment>
<evidence type="ECO:0000256" key="6">
    <source>
        <dbReference type="ARBA" id="ARBA00023136"/>
    </source>
</evidence>
<dbReference type="InterPro" id="IPR032675">
    <property type="entry name" value="LRR_dom_sf"/>
</dbReference>
<dbReference type="eggNOG" id="ENOG502QTJQ">
    <property type="taxonomic scope" value="Eukaryota"/>
</dbReference>
<feature type="compositionally biased region" description="Polar residues" evidence="8">
    <location>
        <begin position="302"/>
        <end position="320"/>
    </location>
</feature>
<dbReference type="Pfam" id="PF07714">
    <property type="entry name" value="PK_Tyr_Ser-Thr"/>
    <property type="match status" value="1"/>
</dbReference>
<dbReference type="InterPro" id="IPR013210">
    <property type="entry name" value="LRR_N_plant-typ"/>
</dbReference>
<organism evidence="11 12">
    <name type="scientific">Amborella trichopoda</name>
    <dbReference type="NCBI Taxonomy" id="13333"/>
    <lineage>
        <taxon>Eukaryota</taxon>
        <taxon>Viridiplantae</taxon>
        <taxon>Streptophyta</taxon>
        <taxon>Embryophyta</taxon>
        <taxon>Tracheophyta</taxon>
        <taxon>Spermatophyta</taxon>
        <taxon>Magnoliopsida</taxon>
        <taxon>Amborellales</taxon>
        <taxon>Amborellaceae</taxon>
        <taxon>Amborella</taxon>
    </lineage>
</organism>
<dbReference type="Gene3D" id="3.80.10.10">
    <property type="entry name" value="Ribonuclease Inhibitor"/>
    <property type="match status" value="1"/>
</dbReference>
<dbReference type="OMA" id="NNNFQWP"/>
<evidence type="ECO:0000256" key="1">
    <source>
        <dbReference type="ARBA" id="ARBA00022614"/>
    </source>
</evidence>
<evidence type="ECO:0000313" key="12">
    <source>
        <dbReference type="Proteomes" id="UP000017836"/>
    </source>
</evidence>
<feature type="transmembrane region" description="Helical" evidence="9">
    <location>
        <begin position="378"/>
        <end position="402"/>
    </location>
</feature>
<sequence length="737" mass="80956">MLDGEKLFILGCKLDILKDSCSRKSGNLEAGRKSHWPYNFTSREMRGRWNLFRFLLQKVIWVVLIFHLKIDQCWSLNLEGLALLDFCSKVETDPFGALSNWNPADNDPCAWSGVHCLDGSVKKLELKGLSLGGTLSSELGKLNQLTTLVLSKNHFFGAIPMEIGELTKLEILDLSDNCLSGWIPKEVGNISPLKMLRLSHNRFQGGLPQEIGKLKLLSVLLVDQNLASGASPETFAWSRKLGLRGGSIYNDEKSDGNLSAGSAVPYLTQGIKLVVESVRRKLLQESSNLPAVPIGGVPEPTSVPSTGSGSFPAVPSNSETSGVSPVHSPSPSPSPANVPSSDPLAKNPSSPKSPVFAEKPSNSSDNHSTSSTKNSSKMWVYVVVLPVVSVIAIACVAILCVCRNRGASTIGPWKTGLSGQLQKAFVTGVPELNRSELEAACEDFSNIIGSLPDCTVFKGTLSSGVEIAVASTTVPSAKEWSNRAEIHFRKKIDTLSRLNHKNYVNLIGYCEEDDPFVRMMVFEYAPNGTLYEHLHVKEVEHLDWTARVRIIMGMAYCLQYMHHELNPPVAHPNLNSNAIYLTDDFAAKLADFSFWKDFVSRGKSTGDDDSDNSDFPFADPDSNVYSFGILLLEIISGKLPYSKEQGLLVNLAIDYMNDKRSISYMIDPTLKSFKNKELDVICEVIQECIQPDIKQRPTIKEITAKLREAIPISPDAATPRLSPLWWAELEILSVEAS</sequence>
<dbReference type="SUPFAM" id="SSF52058">
    <property type="entry name" value="L domain-like"/>
    <property type="match status" value="1"/>
</dbReference>
<dbReference type="InterPro" id="IPR000719">
    <property type="entry name" value="Prot_kinase_dom"/>
</dbReference>
<evidence type="ECO:0000256" key="4">
    <source>
        <dbReference type="ARBA" id="ARBA00022737"/>
    </source>
</evidence>
<evidence type="ECO:0000256" key="9">
    <source>
        <dbReference type="SAM" id="Phobius"/>
    </source>
</evidence>
<reference evidence="12" key="1">
    <citation type="journal article" date="2013" name="Science">
        <title>The Amborella genome and the evolution of flowering plants.</title>
        <authorList>
            <consortium name="Amborella Genome Project"/>
        </authorList>
    </citation>
    <scope>NUCLEOTIDE SEQUENCE [LARGE SCALE GENOMIC DNA]</scope>
</reference>
<dbReference type="AlphaFoldDB" id="W1NQH3"/>
<keyword evidence="3" id="KW-0732">Signal</keyword>
<dbReference type="STRING" id="13333.W1NQH3"/>
<evidence type="ECO:0000256" key="8">
    <source>
        <dbReference type="SAM" id="MobiDB-lite"/>
    </source>
</evidence>
<dbReference type="PANTHER" id="PTHR46084:SF1">
    <property type="entry name" value="PROTEIN MALE DISCOVERER 2"/>
    <property type="match status" value="1"/>
</dbReference>
<name>W1NQH3_AMBTC</name>
<evidence type="ECO:0000256" key="3">
    <source>
        <dbReference type="ARBA" id="ARBA00022729"/>
    </source>
</evidence>
<evidence type="ECO:0000256" key="7">
    <source>
        <dbReference type="ARBA" id="ARBA00046288"/>
    </source>
</evidence>
<protein>
    <recommendedName>
        <fullName evidence="10">Protein kinase domain-containing protein</fullName>
    </recommendedName>
</protein>
<evidence type="ECO:0000256" key="2">
    <source>
        <dbReference type="ARBA" id="ARBA00022692"/>
    </source>
</evidence>
<dbReference type="PROSITE" id="PS50011">
    <property type="entry name" value="PROTEIN_KINASE_DOM"/>
    <property type="match status" value="1"/>
</dbReference>
<feature type="compositionally biased region" description="Low complexity" evidence="8">
    <location>
        <begin position="361"/>
        <end position="373"/>
    </location>
</feature>
<dbReference type="SUPFAM" id="SSF56112">
    <property type="entry name" value="Protein kinase-like (PK-like)"/>
    <property type="match status" value="1"/>
</dbReference>
<dbReference type="GO" id="GO:0005524">
    <property type="term" value="F:ATP binding"/>
    <property type="evidence" value="ECO:0007669"/>
    <property type="project" value="InterPro"/>
</dbReference>
<dbReference type="InterPro" id="IPR001611">
    <property type="entry name" value="Leu-rich_rpt"/>
</dbReference>
<feature type="region of interest" description="Disordered" evidence="8">
    <location>
        <begin position="289"/>
        <end position="373"/>
    </location>
</feature>
<dbReference type="EMBL" id="KI395898">
    <property type="protein sequence ID" value="ERM97683.1"/>
    <property type="molecule type" value="Genomic_DNA"/>
</dbReference>
<feature type="domain" description="Protein kinase" evidence="10">
    <location>
        <begin position="442"/>
        <end position="710"/>
    </location>
</feature>
<keyword evidence="1" id="KW-0433">Leucine-rich repeat</keyword>
<dbReference type="GO" id="GO:0012505">
    <property type="term" value="C:endomembrane system"/>
    <property type="evidence" value="ECO:0007669"/>
    <property type="project" value="UniProtKB-SubCell"/>
</dbReference>
<accession>W1NQH3</accession>
<keyword evidence="6 9" id="KW-0472">Membrane</keyword>
<dbReference type="Pfam" id="PF08263">
    <property type="entry name" value="LRRNT_2"/>
    <property type="match status" value="1"/>
</dbReference>
<dbReference type="HOGENOM" id="CLU_000288_92_4_1"/>
<keyword evidence="4" id="KW-0677">Repeat</keyword>
<keyword evidence="12" id="KW-1185">Reference proteome</keyword>
<evidence type="ECO:0000313" key="11">
    <source>
        <dbReference type="EMBL" id="ERM97683.1"/>
    </source>
</evidence>
<dbReference type="FunFam" id="3.30.200.20:FF:000489">
    <property type="entry name" value="Inactive receptor-like serine/threonine-protein kinase"/>
    <property type="match status" value="1"/>
</dbReference>
<dbReference type="GO" id="GO:0004672">
    <property type="term" value="F:protein kinase activity"/>
    <property type="evidence" value="ECO:0007669"/>
    <property type="project" value="InterPro"/>
</dbReference>
<dbReference type="PANTHER" id="PTHR46084">
    <property type="entry name" value="PROTEIN MALE DISCOVERER 2"/>
    <property type="match status" value="1"/>
</dbReference>
<evidence type="ECO:0000259" key="10">
    <source>
        <dbReference type="PROSITE" id="PS50011"/>
    </source>
</evidence>
<keyword evidence="2 9" id="KW-0812">Transmembrane</keyword>
<keyword evidence="5 9" id="KW-1133">Transmembrane helix</keyword>
<dbReference type="InterPro" id="IPR011009">
    <property type="entry name" value="Kinase-like_dom_sf"/>
</dbReference>
<gene>
    <name evidence="11" type="ORF">AMTR_s00130p00117400</name>
</gene>
<proteinExistence type="predicted"/>
<dbReference type="Pfam" id="PF13855">
    <property type="entry name" value="LRR_8"/>
    <property type="match status" value="1"/>
</dbReference>